<dbReference type="InterPro" id="IPR017853">
    <property type="entry name" value="GH"/>
</dbReference>
<dbReference type="PRINTS" id="PR00133">
    <property type="entry name" value="GLHYDRLASE3"/>
</dbReference>
<keyword evidence="5 9" id="KW-0378">Hydrolase</keyword>
<dbReference type="Proteomes" id="UP000269208">
    <property type="component" value="Chromosome"/>
</dbReference>
<dbReference type="PANTHER" id="PTHR30620:SF16">
    <property type="entry name" value="LYSOSOMAL BETA GLUCOSIDASE"/>
    <property type="match status" value="1"/>
</dbReference>
<gene>
    <name evidence="9" type="primary">bglX_1</name>
    <name evidence="9" type="ORF">NCTC6754_04782</name>
</gene>
<comment type="catalytic activity">
    <reaction evidence="1">
        <text>Hydrolysis of terminal, non-reducing beta-D-glucosyl residues with release of beta-D-glucose.</text>
        <dbReference type="EC" id="3.2.1.21"/>
    </reaction>
</comment>
<name>A0A3S5DMQ3_SALET</name>
<evidence type="ECO:0000256" key="2">
    <source>
        <dbReference type="ARBA" id="ARBA00005336"/>
    </source>
</evidence>
<evidence type="ECO:0000313" key="10">
    <source>
        <dbReference type="Proteomes" id="UP000269208"/>
    </source>
</evidence>
<evidence type="ECO:0000256" key="7">
    <source>
        <dbReference type="SAM" id="SignalP"/>
    </source>
</evidence>
<feature type="domain" description="Glycoside hydrolase family 3 N-terminal" evidence="8">
    <location>
        <begin position="46"/>
        <end position="156"/>
    </location>
</feature>
<organism evidence="9 10">
    <name type="scientific">Salmonella enterica I</name>
    <dbReference type="NCBI Taxonomy" id="59201"/>
    <lineage>
        <taxon>Bacteria</taxon>
        <taxon>Pseudomonadati</taxon>
        <taxon>Pseudomonadota</taxon>
        <taxon>Gammaproteobacteria</taxon>
        <taxon>Enterobacterales</taxon>
        <taxon>Enterobacteriaceae</taxon>
        <taxon>Salmonella</taxon>
    </lineage>
</organism>
<evidence type="ECO:0000256" key="5">
    <source>
        <dbReference type="ARBA" id="ARBA00022801"/>
    </source>
</evidence>
<evidence type="ECO:0000256" key="1">
    <source>
        <dbReference type="ARBA" id="ARBA00000448"/>
    </source>
</evidence>
<keyword evidence="6 9" id="KW-0326">Glycosidase</keyword>
<proteinExistence type="inferred from homology"/>
<evidence type="ECO:0000256" key="3">
    <source>
        <dbReference type="ARBA" id="ARBA00012744"/>
    </source>
</evidence>
<protein>
    <recommendedName>
        <fullName evidence="3">beta-glucosidase</fullName>
        <ecNumber evidence="3">3.2.1.21</ecNumber>
    </recommendedName>
</protein>
<dbReference type="EMBL" id="LR134190">
    <property type="protein sequence ID" value="VEB57234.1"/>
    <property type="molecule type" value="Genomic_DNA"/>
</dbReference>
<dbReference type="InterPro" id="IPR001764">
    <property type="entry name" value="Glyco_hydro_3_N"/>
</dbReference>
<evidence type="ECO:0000256" key="4">
    <source>
        <dbReference type="ARBA" id="ARBA00022729"/>
    </source>
</evidence>
<keyword evidence="4 7" id="KW-0732">Signal</keyword>
<feature type="chain" id="PRO_5018710748" description="beta-glucosidase" evidence="7">
    <location>
        <begin position="21"/>
        <end position="227"/>
    </location>
</feature>
<dbReference type="AlphaFoldDB" id="A0A3S5DMQ3"/>
<evidence type="ECO:0000313" key="9">
    <source>
        <dbReference type="EMBL" id="VEB57234.1"/>
    </source>
</evidence>
<accession>A0A3S5DMQ3</accession>
<reference evidence="9 10" key="1">
    <citation type="submission" date="2018-12" db="EMBL/GenBank/DDBJ databases">
        <authorList>
            <consortium name="Pathogen Informatics"/>
        </authorList>
    </citation>
    <scope>NUCLEOTIDE SEQUENCE [LARGE SCALE GENOMIC DNA]</scope>
    <source>
        <strain evidence="9 10">NCTC6754</strain>
    </source>
</reference>
<dbReference type="GO" id="GO:0009251">
    <property type="term" value="P:glucan catabolic process"/>
    <property type="evidence" value="ECO:0007669"/>
    <property type="project" value="TreeGrafter"/>
</dbReference>
<feature type="signal peptide" evidence="7">
    <location>
        <begin position="1"/>
        <end position="20"/>
    </location>
</feature>
<dbReference type="Pfam" id="PF00933">
    <property type="entry name" value="Glyco_hydro_3"/>
    <property type="match status" value="1"/>
</dbReference>
<dbReference type="Gene3D" id="3.20.20.300">
    <property type="entry name" value="Glycoside hydrolase, family 3, N-terminal domain"/>
    <property type="match status" value="1"/>
</dbReference>
<dbReference type="EC" id="3.2.1.21" evidence="3"/>
<dbReference type="SUPFAM" id="SSF51445">
    <property type="entry name" value="(Trans)glycosidases"/>
    <property type="match status" value="1"/>
</dbReference>
<evidence type="ECO:0000259" key="8">
    <source>
        <dbReference type="Pfam" id="PF00933"/>
    </source>
</evidence>
<dbReference type="InterPro" id="IPR051915">
    <property type="entry name" value="Cellulose_Degrad_GH3"/>
</dbReference>
<dbReference type="InterPro" id="IPR036962">
    <property type="entry name" value="Glyco_hydro_3_N_sf"/>
</dbReference>
<evidence type="ECO:0000256" key="6">
    <source>
        <dbReference type="ARBA" id="ARBA00023295"/>
    </source>
</evidence>
<sequence length="227" mass="25129">MKWLCSVGVAVSLAMQPALAENLFGNHPLTPEARDAFVTDLLKKMTVDEKIGQLRLISVGPDNPKEAIREMIKDGQVGAIFNTVTRQDIRQMQDQVMALSRLKIPLFFAYDVVHGQRTVFPISLGLASSFNLDAVRTVGRVSAYEAADDGLNMTWAADGGCLPRSALGTRLRRLWRRYIFNLYHGRNHGESDAGQKPGGPLFGDDQRENILPPMAPLKAVKNTTPWI</sequence>
<comment type="similarity">
    <text evidence="2">Belongs to the glycosyl hydrolase 3 family.</text>
</comment>
<dbReference type="PANTHER" id="PTHR30620">
    <property type="entry name" value="PERIPLASMIC BETA-GLUCOSIDASE-RELATED"/>
    <property type="match status" value="1"/>
</dbReference>
<dbReference type="GO" id="GO:0008422">
    <property type="term" value="F:beta-glucosidase activity"/>
    <property type="evidence" value="ECO:0007669"/>
    <property type="project" value="UniProtKB-EC"/>
</dbReference>